<comment type="caution">
    <text evidence="7">Lacks conserved residue(s) required for the propagation of feature annotation.</text>
</comment>
<keyword evidence="6 7" id="KW-0511">Multifunctional enzyme</keyword>
<dbReference type="NCBIfam" id="TIGR00453">
    <property type="entry name" value="ispD"/>
    <property type="match status" value="1"/>
</dbReference>
<dbReference type="EMBL" id="JADJZA010000006">
    <property type="protein sequence ID" value="MBK9297105.1"/>
    <property type="molecule type" value="Genomic_DNA"/>
</dbReference>
<protein>
    <recommendedName>
        <fullName evidence="7">Bifunctional enzyme IspD/IspF</fullName>
    </recommendedName>
    <domain>
        <recommendedName>
            <fullName evidence="7">2-C-methyl-D-erythritol 4-phosphate cytidylyltransferase</fullName>
            <ecNumber evidence="7">2.7.7.60</ecNumber>
        </recommendedName>
        <alternativeName>
            <fullName evidence="7">4-diphosphocytidyl-2C-methyl-D-erythritol synthase</fullName>
        </alternativeName>
        <alternativeName>
            <fullName evidence="7">MEP cytidylyltransferase</fullName>
            <shortName evidence="7">MCT</shortName>
        </alternativeName>
    </domain>
    <domain>
        <recommendedName>
            <fullName evidence="7">2-C-methyl-D-erythritol 2,4-cyclodiphosphate synthase</fullName>
            <shortName evidence="7">MECDP-synthase</shortName>
            <shortName evidence="7">MECPP-synthase</shortName>
            <shortName evidence="7">MECPS</shortName>
            <ecNumber evidence="7">4.6.1.12</ecNumber>
        </recommendedName>
    </domain>
</protein>
<feature type="region of interest" description="2-C-methyl-D-erythritol 2,4-cyclodiphosphate synthase" evidence="7">
    <location>
        <begin position="259"/>
        <end position="413"/>
    </location>
</feature>
<dbReference type="NCBIfam" id="TIGR00151">
    <property type="entry name" value="ispF"/>
    <property type="match status" value="1"/>
</dbReference>
<dbReference type="GO" id="GO:0046872">
    <property type="term" value="F:metal ion binding"/>
    <property type="evidence" value="ECO:0007669"/>
    <property type="project" value="UniProtKB-KW"/>
</dbReference>
<evidence type="ECO:0000256" key="2">
    <source>
        <dbReference type="ARBA" id="ARBA00022695"/>
    </source>
</evidence>
<evidence type="ECO:0000259" key="9">
    <source>
        <dbReference type="Pfam" id="PF02542"/>
    </source>
</evidence>
<feature type="site" description="Transition state stabilizer" evidence="7">
    <location>
        <position position="29"/>
    </location>
</feature>
<dbReference type="GO" id="GO:0050518">
    <property type="term" value="F:2-C-methyl-D-erythritol 4-phosphate cytidylyltransferase activity"/>
    <property type="evidence" value="ECO:0007669"/>
    <property type="project" value="UniProtKB-UniRule"/>
</dbReference>
<comment type="catalytic activity">
    <reaction evidence="7">
        <text>2-C-methyl-D-erythritol 4-phosphate + CTP + H(+) = 4-CDP-2-C-methyl-D-erythritol + diphosphate</text>
        <dbReference type="Rhea" id="RHEA:13429"/>
        <dbReference type="ChEBI" id="CHEBI:15378"/>
        <dbReference type="ChEBI" id="CHEBI:33019"/>
        <dbReference type="ChEBI" id="CHEBI:37563"/>
        <dbReference type="ChEBI" id="CHEBI:57823"/>
        <dbReference type="ChEBI" id="CHEBI:58262"/>
        <dbReference type="EC" id="2.7.7.60"/>
    </reaction>
</comment>
<evidence type="ECO:0000256" key="4">
    <source>
        <dbReference type="ARBA" id="ARBA00023229"/>
    </source>
</evidence>
<reference evidence="10 11" key="1">
    <citation type="submission" date="2020-10" db="EMBL/GenBank/DDBJ databases">
        <title>Connecting structure to function with the recovery of over 1000 high-quality activated sludge metagenome-assembled genomes encoding full-length rRNA genes using long-read sequencing.</title>
        <authorList>
            <person name="Singleton C.M."/>
            <person name="Petriglieri F."/>
            <person name="Kristensen J.M."/>
            <person name="Kirkegaard R.H."/>
            <person name="Michaelsen T.Y."/>
            <person name="Andersen M.H."/>
            <person name="Karst S.M."/>
            <person name="Dueholm M.S."/>
            <person name="Nielsen P.H."/>
            <person name="Albertsen M."/>
        </authorList>
    </citation>
    <scope>NUCLEOTIDE SEQUENCE [LARGE SCALE GENOMIC DNA]</scope>
    <source>
        <strain evidence="10">Lyne_18-Q3-R50-59_MAXAC.006</strain>
    </source>
</reference>
<gene>
    <name evidence="10" type="primary">ispD</name>
    <name evidence="7" type="synonym">ispDF</name>
    <name evidence="10" type="ORF">IPN02_09780</name>
</gene>
<dbReference type="HAMAP" id="MF_00108">
    <property type="entry name" value="IspD"/>
    <property type="match status" value="1"/>
</dbReference>
<keyword evidence="3 7" id="KW-0479">Metal-binding</keyword>
<feature type="site" description="Transition state stabilizer" evidence="7">
    <location>
        <position position="24"/>
    </location>
</feature>
<dbReference type="GO" id="GO:0016114">
    <property type="term" value="P:terpenoid biosynthetic process"/>
    <property type="evidence" value="ECO:0007669"/>
    <property type="project" value="InterPro"/>
</dbReference>
<comment type="function">
    <text evidence="7">Bifunctional enzyme that catalyzes the formation of 4-diphosphocytidyl-2-C-methyl-D-erythritol from CTP and 2-C-methyl-D-erythritol 4-phosphate (MEP) (IspD), and catalyzes the conversion of 4-diphosphocytidyl-2-C-methyl-D-erythritol 2-phosphate (CDP-ME2P) to 2-C-methyl-D-erythritol 2,4-cyclodiphosphate (ME-CPP) with a corresponding release of cytidine 5-monophosphate (CMP) (IspF).</text>
</comment>
<feature type="binding site" evidence="7">
    <location>
        <position position="265"/>
    </location>
    <ligand>
        <name>a divalent metal cation</name>
        <dbReference type="ChEBI" id="CHEBI:60240"/>
    </ligand>
</feature>
<feature type="site" description="Positions MEP for the nucleophilic attack" evidence="7">
    <location>
        <position position="207"/>
    </location>
</feature>
<keyword evidence="5 7" id="KW-0456">Lyase</keyword>
<feature type="site" description="Positions MEP for the nucleophilic attack" evidence="7">
    <location>
        <position position="155"/>
    </location>
</feature>
<evidence type="ECO:0000256" key="6">
    <source>
        <dbReference type="ARBA" id="ARBA00023268"/>
    </source>
</evidence>
<dbReference type="Gene3D" id="3.90.550.10">
    <property type="entry name" value="Spore Coat Polysaccharide Biosynthesis Protein SpsA, Chain A"/>
    <property type="match status" value="1"/>
</dbReference>
<comment type="pathway">
    <text evidence="7">Isoprenoid biosynthesis; isopentenyl diphosphate biosynthesis via DXP pathway; isopentenyl diphosphate from 1-deoxy-D-xylulose 5-phosphate: step 2/6.</text>
</comment>
<dbReference type="InterPro" id="IPR001228">
    <property type="entry name" value="IspD"/>
</dbReference>
<dbReference type="Pfam" id="PF02542">
    <property type="entry name" value="YgbB"/>
    <property type="match status" value="1"/>
</dbReference>
<comment type="caution">
    <text evidence="10">The sequence shown here is derived from an EMBL/GenBank/DDBJ whole genome shotgun (WGS) entry which is preliminary data.</text>
</comment>
<feature type="domain" description="2-C-methyl-D-erythritol 2,4-cyclodiphosphate synthase" evidence="9">
    <location>
        <begin position="258"/>
        <end position="410"/>
    </location>
</feature>
<evidence type="ECO:0000256" key="7">
    <source>
        <dbReference type="HAMAP-Rule" id="MF_01520"/>
    </source>
</evidence>
<evidence type="ECO:0000256" key="3">
    <source>
        <dbReference type="ARBA" id="ARBA00022723"/>
    </source>
</evidence>
<dbReference type="AlphaFoldDB" id="A0A936TFY2"/>
<feature type="binding site" evidence="7">
    <location>
        <begin position="293"/>
        <end position="294"/>
    </location>
    <ligand>
        <name>4-CDP-2-C-methyl-D-erythritol 2-phosphate</name>
        <dbReference type="ChEBI" id="CHEBI:57919"/>
    </ligand>
</feature>
<evidence type="ECO:0000313" key="10">
    <source>
        <dbReference type="EMBL" id="MBK9297105.1"/>
    </source>
</evidence>
<comment type="pathway">
    <text evidence="7">Isoprenoid biosynthesis; isopentenyl diphosphate biosynthesis via DXP pathway; isopentenyl diphosphate from 1-deoxy-D-xylulose 5-phosphate: step 4/6.</text>
</comment>
<feature type="binding site" evidence="7">
    <location>
        <begin position="265"/>
        <end position="267"/>
    </location>
    <ligand>
        <name>4-CDP-2-C-methyl-D-erythritol 2-phosphate</name>
        <dbReference type="ChEBI" id="CHEBI:57919"/>
    </ligand>
</feature>
<evidence type="ECO:0000256" key="8">
    <source>
        <dbReference type="SAM" id="MobiDB-lite"/>
    </source>
</evidence>
<sequence length="413" mass="42551">MALAYLVMVLDVWTIVVAAGSGRRFGGPKQFVALAGRPLLAWALEAAAEVSTGVVVVVPADRLEHLARLRPQLPGIDAVVAGGATRSESVRAGLAAVPATAGIVAVHDGARPLADRAVFRRVIDAVASPDGAAGAIPGVALTDTLRSNDGSVVDRDTLIAVQTPQAFRADALRQAHRDHREATDDASLIEACGQRIEVVEGDPANLKVTVPSDLVVAAALLAERDATGPAPHADDRPGAAAREDGEMADHDRTEPIDLRVGNGFDIHRFSDDPERRCVLGGVEIPGVPGLEAHSDGDPVAHAVAEALLGAIGLGDLGSHFPDTDPAHAGADSMALLGEVVARVADAGWQAVNVDCSVIAERPKLAPHRDEMTRRLSDVVGAPVSVKGRRAEGVGSLGSGEAIVALASALVARR</sequence>
<dbReference type="InterPro" id="IPR026596">
    <property type="entry name" value="IspD/F"/>
</dbReference>
<keyword evidence="4 7" id="KW-0414">Isoprene biosynthesis</keyword>
<name>A0A936TFY2_9ACTN</name>
<keyword evidence="2 7" id="KW-0548">Nucleotidyltransferase</keyword>
<proteinExistence type="inferred from homology"/>
<dbReference type="InterPro" id="IPR036571">
    <property type="entry name" value="MECDP_synthase_sf"/>
</dbReference>
<evidence type="ECO:0000256" key="5">
    <source>
        <dbReference type="ARBA" id="ARBA00023239"/>
    </source>
</evidence>
<evidence type="ECO:0000256" key="1">
    <source>
        <dbReference type="ARBA" id="ARBA00022679"/>
    </source>
</evidence>
<dbReference type="CDD" id="cd02516">
    <property type="entry name" value="CDP-ME_synthetase"/>
    <property type="match status" value="1"/>
</dbReference>
<organism evidence="10 11">
    <name type="scientific">Candidatus Neomicrothrix subdominans</name>
    <dbReference type="NCBI Taxonomy" id="2954438"/>
    <lineage>
        <taxon>Bacteria</taxon>
        <taxon>Bacillati</taxon>
        <taxon>Actinomycetota</taxon>
        <taxon>Acidimicrobiia</taxon>
        <taxon>Acidimicrobiales</taxon>
        <taxon>Microthrixaceae</taxon>
        <taxon>Candidatus Neomicrothrix</taxon>
    </lineage>
</organism>
<comment type="similarity">
    <text evidence="7">In the N-terminal section; belongs to the IspD/TarI cytidylyltransferase family. IspD subfamily.</text>
</comment>
<dbReference type="Gene3D" id="3.30.1330.50">
    <property type="entry name" value="2-C-methyl-D-erythritol 2,4-cyclodiphosphate synthase"/>
    <property type="match status" value="1"/>
</dbReference>
<dbReference type="InterPro" id="IPR034683">
    <property type="entry name" value="IspD/TarI"/>
</dbReference>
<accession>A0A936TFY2</accession>
<dbReference type="PANTHER" id="PTHR43181:SF1">
    <property type="entry name" value="2-C-METHYL-D-ERYTHRITOL 2,4-CYCLODIPHOSPHATE SYNTHASE, CHLOROPLASTIC"/>
    <property type="match status" value="1"/>
</dbReference>
<dbReference type="GO" id="GO:0019288">
    <property type="term" value="P:isopentenyl diphosphate biosynthetic process, methylerythritol 4-phosphate pathway"/>
    <property type="evidence" value="ECO:0007669"/>
    <property type="project" value="UniProtKB-UniRule"/>
</dbReference>
<dbReference type="HAMAP" id="MF_01520">
    <property type="entry name" value="IspDF"/>
    <property type="match status" value="1"/>
</dbReference>
<evidence type="ECO:0000313" key="11">
    <source>
        <dbReference type="Proteomes" id="UP000727993"/>
    </source>
</evidence>
<comment type="catalytic activity">
    <reaction evidence="7">
        <text>4-CDP-2-C-methyl-D-erythritol 2-phosphate = 2-C-methyl-D-erythritol 2,4-cyclic diphosphate + CMP</text>
        <dbReference type="Rhea" id="RHEA:23864"/>
        <dbReference type="ChEBI" id="CHEBI:57919"/>
        <dbReference type="ChEBI" id="CHEBI:58483"/>
        <dbReference type="ChEBI" id="CHEBI:60377"/>
        <dbReference type="EC" id="4.6.1.12"/>
    </reaction>
</comment>
<feature type="region of interest" description="2-C-methyl-D-erythritol 4-phosphate cytidylyltransferase" evidence="7">
    <location>
        <begin position="1"/>
        <end position="258"/>
    </location>
</feature>
<comment type="cofactor">
    <cofactor evidence="7">
        <name>a divalent metal cation</name>
        <dbReference type="ChEBI" id="CHEBI:60240"/>
    </cofactor>
</comment>
<dbReference type="InterPro" id="IPR029044">
    <property type="entry name" value="Nucleotide-diphossugar_trans"/>
</dbReference>
<feature type="binding site" evidence="7">
    <location>
        <begin position="320"/>
        <end position="324"/>
    </location>
    <ligand>
        <name>4-CDP-2-C-methyl-D-erythritol 2-phosphate</name>
        <dbReference type="ChEBI" id="CHEBI:57919"/>
    </ligand>
</feature>
<dbReference type="PANTHER" id="PTHR43181">
    <property type="entry name" value="2-C-METHYL-D-ERYTHRITOL 2,4-CYCLODIPHOSPHATE SYNTHASE, CHLOROPLASTIC"/>
    <property type="match status" value="1"/>
</dbReference>
<comment type="similarity">
    <text evidence="7">In the C-terminal section; belongs to the IspF family.</text>
</comment>
<feature type="binding site" evidence="7">
    <location>
        <position position="301"/>
    </location>
    <ligand>
        <name>a divalent metal cation</name>
        <dbReference type="ChEBI" id="CHEBI:60240"/>
    </ligand>
</feature>
<dbReference type="EC" id="4.6.1.12" evidence="7"/>
<feature type="binding site" evidence="7">
    <location>
        <begin position="315"/>
        <end position="317"/>
    </location>
    <ligand>
        <name>4-CDP-2-C-methyl-D-erythritol 2-phosphate</name>
        <dbReference type="ChEBI" id="CHEBI:57919"/>
    </ligand>
</feature>
<dbReference type="GO" id="GO:0008685">
    <property type="term" value="F:2-C-methyl-D-erythritol 2,4-cyclodiphosphate synthase activity"/>
    <property type="evidence" value="ECO:0007669"/>
    <property type="project" value="UniProtKB-UniRule"/>
</dbReference>
<feature type="region of interest" description="Disordered" evidence="8">
    <location>
        <begin position="226"/>
        <end position="251"/>
    </location>
</feature>
<dbReference type="EC" id="2.7.7.60" evidence="7"/>
<feature type="binding site" evidence="7">
    <location>
        <position position="267"/>
    </location>
    <ligand>
        <name>a divalent metal cation</name>
        <dbReference type="ChEBI" id="CHEBI:60240"/>
    </ligand>
</feature>
<feature type="site" description="Transition state stabilizer" evidence="7">
    <location>
        <position position="293"/>
    </location>
</feature>
<dbReference type="HAMAP" id="MF_00107">
    <property type="entry name" value="IspF"/>
    <property type="match status" value="1"/>
</dbReference>
<dbReference type="CDD" id="cd00554">
    <property type="entry name" value="MECDP_synthase"/>
    <property type="match status" value="1"/>
</dbReference>
<dbReference type="SUPFAM" id="SSF69765">
    <property type="entry name" value="IpsF-like"/>
    <property type="match status" value="1"/>
</dbReference>
<dbReference type="SUPFAM" id="SSF53448">
    <property type="entry name" value="Nucleotide-diphospho-sugar transferases"/>
    <property type="match status" value="1"/>
</dbReference>
<dbReference type="InterPro" id="IPR003526">
    <property type="entry name" value="MECDP_synthase"/>
</dbReference>
<keyword evidence="1 7" id="KW-0808">Transferase</keyword>
<dbReference type="Proteomes" id="UP000727993">
    <property type="component" value="Unassembled WGS sequence"/>
</dbReference>
<dbReference type="Pfam" id="PF01128">
    <property type="entry name" value="IspD"/>
    <property type="match status" value="1"/>
</dbReference>